<evidence type="ECO:0000313" key="1">
    <source>
        <dbReference type="EMBL" id="KAJ8753137.1"/>
    </source>
</evidence>
<reference evidence="1 2" key="1">
    <citation type="submission" date="2021-09" db="EMBL/GenBank/DDBJ databases">
        <title>Genomic insights and catalytic innovation underlie evolution of tropane alkaloids biosynthesis.</title>
        <authorList>
            <person name="Wang Y.-J."/>
            <person name="Tian T."/>
            <person name="Huang J.-P."/>
            <person name="Huang S.-X."/>
        </authorList>
    </citation>
    <scope>NUCLEOTIDE SEQUENCE [LARGE SCALE GENOMIC DNA]</scope>
    <source>
        <strain evidence="1">KIB-2018</strain>
        <tissue evidence="1">Leaf</tissue>
    </source>
</reference>
<proteinExistence type="predicted"/>
<accession>A0AAV8SLL4</accession>
<keyword evidence="2" id="KW-1185">Reference proteome</keyword>
<gene>
    <name evidence="1" type="ORF">K2173_017702</name>
</gene>
<evidence type="ECO:0000313" key="2">
    <source>
        <dbReference type="Proteomes" id="UP001159364"/>
    </source>
</evidence>
<dbReference type="EMBL" id="JAIWQS010000010">
    <property type="protein sequence ID" value="KAJ8753137.1"/>
    <property type="molecule type" value="Genomic_DNA"/>
</dbReference>
<protein>
    <submittedName>
        <fullName evidence="1">Uncharacterized protein</fullName>
    </submittedName>
</protein>
<comment type="caution">
    <text evidence="1">The sequence shown here is derived from an EMBL/GenBank/DDBJ whole genome shotgun (WGS) entry which is preliminary data.</text>
</comment>
<sequence>MELEDRSGQKVHFSEIDLQGTMMALMLHANGKRLIRKQIFKDALEVLTMAEVVNKSFCPTT</sequence>
<name>A0AAV8SLL4_9ROSI</name>
<dbReference type="AlphaFoldDB" id="A0AAV8SLL4"/>
<dbReference type="Proteomes" id="UP001159364">
    <property type="component" value="Linkage Group LG10"/>
</dbReference>
<organism evidence="1 2">
    <name type="scientific">Erythroxylum novogranatense</name>
    <dbReference type="NCBI Taxonomy" id="1862640"/>
    <lineage>
        <taxon>Eukaryota</taxon>
        <taxon>Viridiplantae</taxon>
        <taxon>Streptophyta</taxon>
        <taxon>Embryophyta</taxon>
        <taxon>Tracheophyta</taxon>
        <taxon>Spermatophyta</taxon>
        <taxon>Magnoliopsida</taxon>
        <taxon>eudicotyledons</taxon>
        <taxon>Gunneridae</taxon>
        <taxon>Pentapetalae</taxon>
        <taxon>rosids</taxon>
        <taxon>fabids</taxon>
        <taxon>Malpighiales</taxon>
        <taxon>Erythroxylaceae</taxon>
        <taxon>Erythroxylum</taxon>
    </lineage>
</organism>